<dbReference type="PANTHER" id="PTHR30383">
    <property type="entry name" value="THIOESTERASE 1/PROTEASE 1/LYSOPHOSPHOLIPASE L1"/>
    <property type="match status" value="1"/>
</dbReference>
<feature type="domain" description="SGNH hydrolase-type esterase" evidence="1">
    <location>
        <begin position="26"/>
        <end position="200"/>
    </location>
</feature>
<dbReference type="Pfam" id="PF13472">
    <property type="entry name" value="Lipase_GDSL_2"/>
    <property type="match status" value="1"/>
</dbReference>
<name>A0A0H4VLE9_9BACT</name>
<organism evidence="2 3">
    <name type="scientific">Rufibacter radiotolerans</name>
    <dbReference type="NCBI Taxonomy" id="1379910"/>
    <lineage>
        <taxon>Bacteria</taxon>
        <taxon>Pseudomonadati</taxon>
        <taxon>Bacteroidota</taxon>
        <taxon>Cytophagia</taxon>
        <taxon>Cytophagales</taxon>
        <taxon>Hymenobacteraceae</taxon>
        <taxon>Rufibacter</taxon>
    </lineage>
</organism>
<dbReference type="PANTHER" id="PTHR30383:SF26">
    <property type="entry name" value="SGNH HYDROLASE-TYPE ESTERASE DOMAIN-CONTAINING PROTEIN"/>
    <property type="match status" value="1"/>
</dbReference>
<protein>
    <submittedName>
        <fullName evidence="2">Signal peptide protein</fullName>
    </submittedName>
</protein>
<accession>A0A0H4VLE9</accession>
<dbReference type="InterPro" id="IPR036514">
    <property type="entry name" value="SGNH_hydro_sf"/>
</dbReference>
<dbReference type="CDD" id="cd00229">
    <property type="entry name" value="SGNH_hydrolase"/>
    <property type="match status" value="1"/>
</dbReference>
<evidence type="ECO:0000259" key="1">
    <source>
        <dbReference type="Pfam" id="PF13472"/>
    </source>
</evidence>
<dbReference type="KEGG" id="ruf:TH63_11810"/>
<evidence type="ECO:0000313" key="3">
    <source>
        <dbReference type="Proteomes" id="UP000036458"/>
    </source>
</evidence>
<evidence type="ECO:0000313" key="2">
    <source>
        <dbReference type="EMBL" id="AKQ46163.1"/>
    </source>
</evidence>
<dbReference type="PATRIC" id="fig|1379910.4.peg.2559"/>
<sequence length="216" mass="24411">MKKIGLLLLLTVLLSGWAPRKKNVLVIGDSISIGYFPFVQQGLADKAVLVHNKGNAQHTGTGLKKIHEWLGQEKWDVIQFNWGLWDLCYRLPWEGNKAGKSDKVNGSLAHTPEQYRANLDSLVTILKKTNAKLLFVTTSYVPENEPGRYVKDAPLYNAVAREVMKKHGIEVNDIYAGSMEIHQKYGEAPNNVHYTPKGYQELATLITRQLEKKIKE</sequence>
<dbReference type="InterPro" id="IPR051532">
    <property type="entry name" value="Ester_Hydrolysis_Enzymes"/>
</dbReference>
<proteinExistence type="predicted"/>
<dbReference type="AlphaFoldDB" id="A0A0H4VLE9"/>
<dbReference type="Gene3D" id="3.40.50.1110">
    <property type="entry name" value="SGNH hydrolase"/>
    <property type="match status" value="1"/>
</dbReference>
<dbReference type="InterPro" id="IPR013830">
    <property type="entry name" value="SGNH_hydro"/>
</dbReference>
<keyword evidence="3" id="KW-1185">Reference proteome</keyword>
<gene>
    <name evidence="2" type="ORF">TH63_11810</name>
</gene>
<dbReference type="STRING" id="1379910.TH63_11810"/>
<dbReference type="EMBL" id="CP010777">
    <property type="protein sequence ID" value="AKQ46163.1"/>
    <property type="molecule type" value="Genomic_DNA"/>
</dbReference>
<dbReference type="Proteomes" id="UP000036458">
    <property type="component" value="Chromosome"/>
</dbReference>
<dbReference type="SUPFAM" id="SSF52266">
    <property type="entry name" value="SGNH hydrolase"/>
    <property type="match status" value="1"/>
</dbReference>
<reference evidence="2 3" key="1">
    <citation type="submission" date="2015-01" db="EMBL/GenBank/DDBJ databases">
        <title>Rufibacter sp./DG31D/ whole genome sequencing.</title>
        <authorList>
            <person name="Kim M.K."/>
            <person name="Srinivasan S."/>
            <person name="Lee J.-J."/>
        </authorList>
    </citation>
    <scope>NUCLEOTIDE SEQUENCE [LARGE SCALE GENOMIC DNA]</scope>
    <source>
        <strain evidence="2 3">DG31D</strain>
    </source>
</reference>
<dbReference type="OrthoDB" id="978055at2"/>
<dbReference type="RefSeq" id="WP_048921113.1">
    <property type="nucleotide sequence ID" value="NZ_CP010777.1"/>
</dbReference>
<dbReference type="GO" id="GO:0004622">
    <property type="term" value="F:phosphatidylcholine lysophospholipase activity"/>
    <property type="evidence" value="ECO:0007669"/>
    <property type="project" value="TreeGrafter"/>
</dbReference>